<evidence type="ECO:0000313" key="4">
    <source>
        <dbReference type="WBParaSite" id="SCUD_0001109001-mRNA-1"/>
    </source>
</evidence>
<dbReference type="EMBL" id="UZAK01034187">
    <property type="protein sequence ID" value="VDP42972.1"/>
    <property type="molecule type" value="Genomic_DNA"/>
</dbReference>
<dbReference type="Proteomes" id="UP000279833">
    <property type="component" value="Unassembled WGS sequence"/>
</dbReference>
<evidence type="ECO:0000313" key="2">
    <source>
        <dbReference type="EMBL" id="VDP42972.1"/>
    </source>
</evidence>
<feature type="compositionally biased region" description="Low complexity" evidence="1">
    <location>
        <begin position="367"/>
        <end position="387"/>
    </location>
</feature>
<protein>
    <submittedName>
        <fullName evidence="4">LIM zinc-binding domain-containing protein</fullName>
    </submittedName>
</protein>
<reference evidence="4" key="1">
    <citation type="submission" date="2016-06" db="UniProtKB">
        <authorList>
            <consortium name="WormBaseParasite"/>
        </authorList>
    </citation>
    <scope>IDENTIFICATION</scope>
</reference>
<feature type="region of interest" description="Disordered" evidence="1">
    <location>
        <begin position="358"/>
        <end position="387"/>
    </location>
</feature>
<dbReference type="AlphaFoldDB" id="A0A183K7W1"/>
<sequence>MSISHSSSPNFGEKPHFKITDRQQSAPGVEYLQGNNNCFEEEEEWQSKLDVWREKRRQALLTEATKFALLQERESRENERRKEEVKDRLRKAKSQRNLISSGHVSSLDLAPPPKINSPGVALLTGSDFDPLTFRHFEKNQMDTVSPSQSVSSNKFQYTDSSDLYKSNDSETNLKAYSDCSSPVSELKTEVQSNITDKIMDISSPNKNSVEKCAKYNRIEVIRDLMSKPNNCNVEVTPETKLPFDASLENNDYSECKLRLSSRPGVSEVHWGLTIKARGPSNTSPFVVERVKIDELNDGESDTGGDFSVESAAVKSKHTPSNISDSDSECHELLVSPVVKVSHKTSPVDSPVLQRSITITHSRHRSPSRSSIQISDDEVNNSSVSSNSEVKEYNCLKGNFNISSKSSGLISKNEISPLFKSNQDKSKDESK</sequence>
<feature type="region of interest" description="Disordered" evidence="1">
    <location>
        <begin position="73"/>
        <end position="94"/>
    </location>
</feature>
<organism evidence="4">
    <name type="scientific">Schistosoma curassoni</name>
    <dbReference type="NCBI Taxonomy" id="6186"/>
    <lineage>
        <taxon>Eukaryota</taxon>
        <taxon>Metazoa</taxon>
        <taxon>Spiralia</taxon>
        <taxon>Lophotrochozoa</taxon>
        <taxon>Platyhelminthes</taxon>
        <taxon>Trematoda</taxon>
        <taxon>Digenea</taxon>
        <taxon>Strigeidida</taxon>
        <taxon>Schistosomatoidea</taxon>
        <taxon>Schistosomatidae</taxon>
        <taxon>Schistosoma</taxon>
    </lineage>
</organism>
<dbReference type="STRING" id="6186.A0A183K7W1"/>
<dbReference type="WBParaSite" id="SCUD_0001109001-mRNA-1">
    <property type="protein sequence ID" value="SCUD_0001109001-mRNA-1"/>
    <property type="gene ID" value="SCUD_0001109001"/>
</dbReference>
<gene>
    <name evidence="2" type="ORF">SCUD_LOCUS11090</name>
</gene>
<name>A0A183K7W1_9TREM</name>
<proteinExistence type="predicted"/>
<feature type="compositionally biased region" description="Basic and acidic residues" evidence="1">
    <location>
        <begin position="73"/>
        <end position="87"/>
    </location>
</feature>
<accession>A0A183K7W1</accession>
<evidence type="ECO:0000313" key="3">
    <source>
        <dbReference type="Proteomes" id="UP000279833"/>
    </source>
</evidence>
<evidence type="ECO:0000256" key="1">
    <source>
        <dbReference type="SAM" id="MobiDB-lite"/>
    </source>
</evidence>
<feature type="compositionally biased region" description="Polar residues" evidence="1">
    <location>
        <begin position="1"/>
        <end position="10"/>
    </location>
</feature>
<feature type="region of interest" description="Disordered" evidence="1">
    <location>
        <begin position="1"/>
        <end position="35"/>
    </location>
</feature>
<keyword evidence="3" id="KW-1185">Reference proteome</keyword>
<reference evidence="2 3" key="2">
    <citation type="submission" date="2018-11" db="EMBL/GenBank/DDBJ databases">
        <authorList>
            <consortium name="Pathogen Informatics"/>
        </authorList>
    </citation>
    <scope>NUCLEOTIDE SEQUENCE [LARGE SCALE GENOMIC DNA]</scope>
    <source>
        <strain evidence="2">Dakar</strain>
        <strain evidence="3">Dakar, Senegal</strain>
    </source>
</reference>